<dbReference type="PANTHER" id="PTHR33745:SF3">
    <property type="entry name" value="RSBT CO-ANTAGONIST PROTEIN RSBRC"/>
    <property type="match status" value="1"/>
</dbReference>
<proteinExistence type="predicted"/>
<evidence type="ECO:0000313" key="3">
    <source>
        <dbReference type="EMBL" id="XBV83484.1"/>
    </source>
</evidence>
<dbReference type="InterPro" id="IPR025751">
    <property type="entry name" value="RsbRD_N_dom"/>
</dbReference>
<evidence type="ECO:0000256" key="1">
    <source>
        <dbReference type="ARBA" id="ARBA00022553"/>
    </source>
</evidence>
<protein>
    <submittedName>
        <fullName evidence="3">STAS domain-containing protein</fullName>
    </submittedName>
</protein>
<reference evidence="3" key="1">
    <citation type="submission" date="2024-06" db="EMBL/GenBank/DDBJ databases">
        <title>Draft Genome Sequence of Deinococcus sonorensis Type Strain KR-87, a Biofilm Producing Representative of the Genus Deinococcus.</title>
        <authorList>
            <person name="Boren L.S."/>
            <person name="Grosso R.A."/>
            <person name="Hugenberg-Cox A.N."/>
            <person name="Hill J.T.E."/>
            <person name="Albert C.M."/>
            <person name="Tuohy J.M."/>
        </authorList>
    </citation>
    <scope>NUCLEOTIDE SEQUENCE</scope>
    <source>
        <strain evidence="3">KR-87</strain>
        <plasmid evidence="3">pDson04</plasmid>
    </source>
</reference>
<dbReference type="InterPro" id="IPR002645">
    <property type="entry name" value="STAS_dom"/>
</dbReference>
<dbReference type="SUPFAM" id="SSF52091">
    <property type="entry name" value="SpoIIaa-like"/>
    <property type="match status" value="1"/>
</dbReference>
<dbReference type="InterPro" id="IPR036513">
    <property type="entry name" value="STAS_dom_sf"/>
</dbReference>
<feature type="domain" description="STAS" evidence="2">
    <location>
        <begin position="160"/>
        <end position="271"/>
    </location>
</feature>
<dbReference type="Pfam" id="PF14361">
    <property type="entry name" value="RsbRD_N"/>
    <property type="match status" value="1"/>
</dbReference>
<dbReference type="PANTHER" id="PTHR33745">
    <property type="entry name" value="RSBT ANTAGONIST PROTEIN RSBS-RELATED"/>
    <property type="match status" value="1"/>
</dbReference>
<dbReference type="CDD" id="cd07041">
    <property type="entry name" value="STAS_RsbR_RsbS_like"/>
    <property type="match status" value="1"/>
</dbReference>
<dbReference type="RefSeq" id="WP_350240999.1">
    <property type="nucleotide sequence ID" value="NZ_CP158296.1"/>
</dbReference>
<dbReference type="EMBL" id="CP158296">
    <property type="protein sequence ID" value="XBV83484.1"/>
    <property type="molecule type" value="Genomic_DNA"/>
</dbReference>
<gene>
    <name evidence="3" type="ORF">ABOD76_00490</name>
</gene>
<sequence>MASEPDLSPNPVVAAIQRQEADLLEAWMTDQLQSSTLRRDLLNESTLRRESMQFLQLLVQALQGPDLDIRGPGWTEVRGFLDALSASRAHAGFTYSETATFVFSLKQPLYTTVQQDSVTLEQLWTISRLLDDLGLYTVQVYQHSREDIILRQRDEMLELSTPAVTLWNGIVALPLIGTLDTGRTQAVMESLLNKIVETGASIVVLDITGVPTVDTAVAQHLMKTVAAARLMGAECIISGVRPAIAQTIVQLGLNLDGIVTKASLADALKLAFSRSGLRVVSV</sequence>
<name>A0AAU7U5E3_9DEIO</name>
<organism evidence="3">
    <name type="scientific">Deinococcus sonorensis KR-87</name>
    <dbReference type="NCBI Taxonomy" id="694439"/>
    <lineage>
        <taxon>Bacteria</taxon>
        <taxon>Thermotogati</taxon>
        <taxon>Deinococcota</taxon>
        <taxon>Deinococci</taxon>
        <taxon>Deinococcales</taxon>
        <taxon>Deinococcaceae</taxon>
        <taxon>Deinococcus</taxon>
    </lineage>
</organism>
<dbReference type="KEGG" id="dsc:ABOD76_00490"/>
<dbReference type="InterPro" id="IPR051932">
    <property type="entry name" value="Bact_StressResp_Reg"/>
</dbReference>
<dbReference type="PROSITE" id="PS50801">
    <property type="entry name" value="STAS"/>
    <property type="match status" value="1"/>
</dbReference>
<geneLocation type="plasmid" evidence="3">
    <name>pDson04</name>
</geneLocation>
<keyword evidence="3" id="KW-0614">Plasmid</keyword>
<keyword evidence="1" id="KW-0597">Phosphoprotein</keyword>
<dbReference type="AlphaFoldDB" id="A0AAU7U5E3"/>
<accession>A0AAU7U5E3</accession>
<evidence type="ECO:0000259" key="2">
    <source>
        <dbReference type="PROSITE" id="PS50801"/>
    </source>
</evidence>
<dbReference type="Gene3D" id="3.30.750.24">
    <property type="entry name" value="STAS domain"/>
    <property type="match status" value="1"/>
</dbReference>
<dbReference type="Pfam" id="PF01740">
    <property type="entry name" value="STAS"/>
    <property type="match status" value="1"/>
</dbReference>